<evidence type="ECO:0000313" key="4">
    <source>
        <dbReference type="EMBL" id="MFA9462585.1"/>
    </source>
</evidence>
<comment type="caution">
    <text evidence="4">The sequence shown here is derived from an EMBL/GenBank/DDBJ whole genome shotgun (WGS) entry which is preliminary data.</text>
</comment>
<dbReference type="EMBL" id="JBGUAW010000019">
    <property type="protein sequence ID" value="MFA9462585.1"/>
    <property type="molecule type" value="Genomic_DNA"/>
</dbReference>
<gene>
    <name evidence="4" type="ORF">ACERLL_17415</name>
</gene>
<name>A0ABV4U164_9GAMM</name>
<protein>
    <recommendedName>
        <fullName evidence="3">Tyr recombinase domain-containing protein</fullName>
    </recommendedName>
</protein>
<accession>A0ABV4U164</accession>
<feature type="domain" description="Tyr recombinase" evidence="3">
    <location>
        <begin position="1"/>
        <end position="78"/>
    </location>
</feature>
<sequence length="78" mass="8290">MDAQAGKGLATVRNRALLALAYFGAFRRSEAVALRIEDLHPWREGMIVGLRPSKANQGGAPESRAIARGPAGSPYCPV</sequence>
<evidence type="ECO:0000259" key="3">
    <source>
        <dbReference type="PROSITE" id="PS51898"/>
    </source>
</evidence>
<dbReference type="SUPFAM" id="SSF56349">
    <property type="entry name" value="DNA breaking-rejoining enzymes"/>
    <property type="match status" value="1"/>
</dbReference>
<dbReference type="RefSeq" id="WP_373657373.1">
    <property type="nucleotide sequence ID" value="NZ_JBGUAW010000019.1"/>
</dbReference>
<dbReference type="PROSITE" id="PS51898">
    <property type="entry name" value="TYR_RECOMBINASE"/>
    <property type="match status" value="1"/>
</dbReference>
<feature type="region of interest" description="Disordered" evidence="2">
    <location>
        <begin position="51"/>
        <end position="78"/>
    </location>
</feature>
<dbReference type="Proteomes" id="UP001575181">
    <property type="component" value="Unassembled WGS sequence"/>
</dbReference>
<evidence type="ECO:0000313" key="5">
    <source>
        <dbReference type="Proteomes" id="UP001575181"/>
    </source>
</evidence>
<dbReference type="InterPro" id="IPR013762">
    <property type="entry name" value="Integrase-like_cat_sf"/>
</dbReference>
<evidence type="ECO:0000256" key="2">
    <source>
        <dbReference type="SAM" id="MobiDB-lite"/>
    </source>
</evidence>
<dbReference type="InterPro" id="IPR002104">
    <property type="entry name" value="Integrase_catalytic"/>
</dbReference>
<dbReference type="InterPro" id="IPR011010">
    <property type="entry name" value="DNA_brk_join_enz"/>
</dbReference>
<reference evidence="4 5" key="1">
    <citation type="submission" date="2024-08" db="EMBL/GenBank/DDBJ databases">
        <title>Whole-genome sequencing of halo(alkali)philic microorganisms from hypersaline lakes.</title>
        <authorList>
            <person name="Sorokin D.Y."/>
            <person name="Merkel A.Y."/>
            <person name="Messina E."/>
            <person name="Yakimov M."/>
        </authorList>
    </citation>
    <scope>NUCLEOTIDE SEQUENCE [LARGE SCALE GENOMIC DNA]</scope>
    <source>
        <strain evidence="4 5">Cl-TMA</strain>
    </source>
</reference>
<evidence type="ECO:0000256" key="1">
    <source>
        <dbReference type="ARBA" id="ARBA00023172"/>
    </source>
</evidence>
<proteinExistence type="predicted"/>
<keyword evidence="1" id="KW-0233">DNA recombination</keyword>
<organism evidence="4 5">
    <name type="scientific">Thiohalorhabdus methylotrophus</name>
    <dbReference type="NCBI Taxonomy" id="3242694"/>
    <lineage>
        <taxon>Bacteria</taxon>
        <taxon>Pseudomonadati</taxon>
        <taxon>Pseudomonadota</taxon>
        <taxon>Gammaproteobacteria</taxon>
        <taxon>Thiohalorhabdales</taxon>
        <taxon>Thiohalorhabdaceae</taxon>
        <taxon>Thiohalorhabdus</taxon>
    </lineage>
</organism>
<keyword evidence="5" id="KW-1185">Reference proteome</keyword>
<dbReference type="Gene3D" id="1.10.443.10">
    <property type="entry name" value="Intergrase catalytic core"/>
    <property type="match status" value="1"/>
</dbReference>